<dbReference type="InterPro" id="IPR013103">
    <property type="entry name" value="RVT_2"/>
</dbReference>
<dbReference type="Proteomes" id="UP001189122">
    <property type="component" value="Unassembled WGS sequence"/>
</dbReference>
<evidence type="ECO:0000259" key="1">
    <source>
        <dbReference type="Pfam" id="PF07727"/>
    </source>
</evidence>
<sequence length="131" mass="15010">MAEIEKKLKIGTFRTDKGGTFLISRSNVTKNLENSHGRRNEAIVKNHTWILIPSTEDCKPIEVIRHKARLVAKDYVQKLGIDYEEVFALVARMETIRVIIALAAQNGWRLHHLDVKSAFLNGELEEEVFVK</sequence>
<reference evidence="3" key="1">
    <citation type="journal article" date="2020" name="Sci. Rep.">
        <title>Chromosome-scale genome assembly for the duckweed Spirodela intermedia, integrating cytogenetic maps, PacBio and Oxford Nanopore libraries.</title>
        <authorList>
            <person name="Hoang P.T.N."/>
            <person name="Fiebig A."/>
            <person name="Novak P."/>
            <person name="Macas J."/>
            <person name="Cao H.X."/>
            <person name="Stepanenko A."/>
            <person name="Chen G."/>
            <person name="Borisjuk N."/>
            <person name="Scholz U."/>
            <person name="Schubert I."/>
        </authorList>
    </citation>
    <scope>NUCLEOTIDE SEQUENCE [LARGE SCALE GENOMIC DNA]</scope>
</reference>
<evidence type="ECO:0000313" key="3">
    <source>
        <dbReference type="Proteomes" id="UP001189122"/>
    </source>
</evidence>
<keyword evidence="3" id="KW-1185">Reference proteome</keyword>
<gene>
    <name evidence="2" type="ORF">SI7747_UN022181</name>
</gene>
<comment type="caution">
    <text evidence="2">The sequence shown here is derived from an EMBL/GenBank/DDBJ whole genome shotgun (WGS) entry which is preliminary data.</text>
</comment>
<feature type="domain" description="Reverse transcriptase Ty1/copia-type" evidence="1">
    <location>
        <begin position="48"/>
        <end position="131"/>
    </location>
</feature>
<evidence type="ECO:0000313" key="2">
    <source>
        <dbReference type="EMBL" id="CAA6675839.1"/>
    </source>
</evidence>
<dbReference type="EMBL" id="CACRZD030000413">
    <property type="protein sequence ID" value="CAA6675839.1"/>
    <property type="molecule type" value="Genomic_DNA"/>
</dbReference>
<name>A0ABN7EDC0_SPIIN</name>
<protein>
    <recommendedName>
        <fullName evidence="1">Reverse transcriptase Ty1/copia-type domain-containing protein</fullName>
    </recommendedName>
</protein>
<accession>A0ABN7EDC0</accession>
<organism evidence="2 3">
    <name type="scientific">Spirodela intermedia</name>
    <name type="common">Intermediate duckweed</name>
    <dbReference type="NCBI Taxonomy" id="51605"/>
    <lineage>
        <taxon>Eukaryota</taxon>
        <taxon>Viridiplantae</taxon>
        <taxon>Streptophyta</taxon>
        <taxon>Embryophyta</taxon>
        <taxon>Tracheophyta</taxon>
        <taxon>Spermatophyta</taxon>
        <taxon>Magnoliopsida</taxon>
        <taxon>Liliopsida</taxon>
        <taxon>Araceae</taxon>
        <taxon>Lemnoideae</taxon>
        <taxon>Spirodela</taxon>
    </lineage>
</organism>
<dbReference type="Pfam" id="PF07727">
    <property type="entry name" value="RVT_2"/>
    <property type="match status" value="1"/>
</dbReference>
<proteinExistence type="predicted"/>